<accession>A0AAE0WS25</accession>
<proteinExistence type="predicted"/>
<dbReference type="EMBL" id="JAUTXT010000009">
    <property type="protein sequence ID" value="KAK3676783.1"/>
    <property type="molecule type" value="Genomic_DNA"/>
</dbReference>
<reference evidence="1" key="1">
    <citation type="submission" date="2023-07" db="EMBL/GenBank/DDBJ databases">
        <title>Black Yeasts Isolated from many extreme environments.</title>
        <authorList>
            <person name="Coleine C."/>
            <person name="Stajich J.E."/>
            <person name="Selbmann L."/>
        </authorList>
    </citation>
    <scope>NUCLEOTIDE SEQUENCE</scope>
    <source>
        <strain evidence="1">CCFEE 5485</strain>
    </source>
</reference>
<evidence type="ECO:0000313" key="2">
    <source>
        <dbReference type="Proteomes" id="UP001274830"/>
    </source>
</evidence>
<gene>
    <name evidence="1" type="ORF">LTR78_003560</name>
</gene>
<keyword evidence="2" id="KW-1185">Reference proteome</keyword>
<organism evidence="1 2">
    <name type="scientific">Recurvomyces mirabilis</name>
    <dbReference type="NCBI Taxonomy" id="574656"/>
    <lineage>
        <taxon>Eukaryota</taxon>
        <taxon>Fungi</taxon>
        <taxon>Dikarya</taxon>
        <taxon>Ascomycota</taxon>
        <taxon>Pezizomycotina</taxon>
        <taxon>Dothideomycetes</taxon>
        <taxon>Dothideomycetidae</taxon>
        <taxon>Mycosphaerellales</taxon>
        <taxon>Teratosphaeriaceae</taxon>
        <taxon>Recurvomyces</taxon>
    </lineage>
</organism>
<sequence>MDASPFAKLSPELRNIIYELCCHHGEIRIDKERANPQAAMTRVCQQIRKESLLLSYSIPQAYIIRVPVTEDINAPCFESSWFRVRDKQCFEQISSVKIQCPETAFLPRYRDAWYRFYQGLLDAGLAFDRIVIDSDTAETASVRKYIQNGTRRPAMGPYVTAMLATRDGLRDLLLRDIEDVFAARTESEGAIAAILNERALGNGVVM</sequence>
<dbReference type="AlphaFoldDB" id="A0AAE0WS25"/>
<name>A0AAE0WS25_9PEZI</name>
<protein>
    <submittedName>
        <fullName evidence="1">Uncharacterized protein</fullName>
    </submittedName>
</protein>
<dbReference type="Proteomes" id="UP001274830">
    <property type="component" value="Unassembled WGS sequence"/>
</dbReference>
<evidence type="ECO:0000313" key="1">
    <source>
        <dbReference type="EMBL" id="KAK3676783.1"/>
    </source>
</evidence>
<comment type="caution">
    <text evidence="1">The sequence shown here is derived from an EMBL/GenBank/DDBJ whole genome shotgun (WGS) entry which is preliminary data.</text>
</comment>